<dbReference type="eggNOG" id="COG0491">
    <property type="taxonomic scope" value="Bacteria"/>
</dbReference>
<name>H1Y693_9SPHI</name>
<dbReference type="RefSeq" id="WP_008504425.1">
    <property type="nucleotide sequence ID" value="NZ_CM001403.1"/>
</dbReference>
<evidence type="ECO:0000313" key="7">
    <source>
        <dbReference type="Proteomes" id="UP000002774"/>
    </source>
</evidence>
<evidence type="ECO:0000256" key="2">
    <source>
        <dbReference type="ARBA" id="ARBA00022723"/>
    </source>
</evidence>
<organism evidence="6 7">
    <name type="scientific">Mucilaginibacter paludis DSM 18603</name>
    <dbReference type="NCBI Taxonomy" id="714943"/>
    <lineage>
        <taxon>Bacteria</taxon>
        <taxon>Pseudomonadati</taxon>
        <taxon>Bacteroidota</taxon>
        <taxon>Sphingobacteriia</taxon>
        <taxon>Sphingobacteriales</taxon>
        <taxon>Sphingobacteriaceae</taxon>
        <taxon>Mucilaginibacter</taxon>
    </lineage>
</organism>
<evidence type="ECO:0000256" key="3">
    <source>
        <dbReference type="ARBA" id="ARBA00022801"/>
    </source>
</evidence>
<dbReference type="SMART" id="SM00849">
    <property type="entry name" value="Lactamase_B"/>
    <property type="match status" value="1"/>
</dbReference>
<dbReference type="STRING" id="714943.Mucpa_0655"/>
<evidence type="ECO:0000256" key="1">
    <source>
        <dbReference type="ARBA" id="ARBA00007749"/>
    </source>
</evidence>
<evidence type="ECO:0000313" key="6">
    <source>
        <dbReference type="EMBL" id="EHQ24841.1"/>
    </source>
</evidence>
<keyword evidence="3" id="KW-0378">Hydrolase</keyword>
<proteinExistence type="inferred from homology"/>
<dbReference type="Proteomes" id="UP000002774">
    <property type="component" value="Chromosome"/>
</dbReference>
<dbReference type="CDD" id="cd07720">
    <property type="entry name" value="OPHC2-like_MBL-fold"/>
    <property type="match status" value="1"/>
</dbReference>
<keyword evidence="4" id="KW-0862">Zinc</keyword>
<reference evidence="6" key="1">
    <citation type="submission" date="2011-09" db="EMBL/GenBank/DDBJ databases">
        <title>The permanent draft genome of Mucilaginibacter paludis DSM 18603.</title>
        <authorList>
            <consortium name="US DOE Joint Genome Institute (JGI-PGF)"/>
            <person name="Lucas S."/>
            <person name="Han J."/>
            <person name="Lapidus A."/>
            <person name="Bruce D."/>
            <person name="Goodwin L."/>
            <person name="Pitluck S."/>
            <person name="Peters L."/>
            <person name="Kyrpides N."/>
            <person name="Mavromatis K."/>
            <person name="Ivanova N."/>
            <person name="Mikhailova N."/>
            <person name="Held B."/>
            <person name="Detter J.C."/>
            <person name="Tapia R."/>
            <person name="Han C."/>
            <person name="Land M."/>
            <person name="Hauser L."/>
            <person name="Markowitz V."/>
            <person name="Cheng J.-F."/>
            <person name="Hugenholtz P."/>
            <person name="Woyke T."/>
            <person name="Wu D."/>
            <person name="Tindall B."/>
            <person name="Brambilla E."/>
            <person name="Klenk H.-P."/>
            <person name="Eisen J.A."/>
        </authorList>
    </citation>
    <scope>NUCLEOTIDE SEQUENCE [LARGE SCALE GENOMIC DNA]</scope>
    <source>
        <strain evidence="6">DSM 18603</strain>
    </source>
</reference>
<evidence type="ECO:0000259" key="5">
    <source>
        <dbReference type="SMART" id="SM00849"/>
    </source>
</evidence>
<dbReference type="InterPro" id="IPR036866">
    <property type="entry name" value="RibonucZ/Hydroxyglut_hydro"/>
</dbReference>
<dbReference type="PANTHER" id="PTHR42978:SF6">
    <property type="entry name" value="QUORUM-QUENCHING LACTONASE YTNP-RELATED"/>
    <property type="match status" value="1"/>
</dbReference>
<keyword evidence="2" id="KW-0479">Metal-binding</keyword>
<comment type="similarity">
    <text evidence="1">Belongs to the metallo-beta-lactamase superfamily.</text>
</comment>
<feature type="domain" description="Metallo-beta-lactamase" evidence="5">
    <location>
        <begin position="78"/>
        <end position="283"/>
    </location>
</feature>
<dbReference type="AlphaFoldDB" id="H1Y693"/>
<dbReference type="EMBL" id="CM001403">
    <property type="protein sequence ID" value="EHQ24841.1"/>
    <property type="molecule type" value="Genomic_DNA"/>
</dbReference>
<dbReference type="GO" id="GO:0016787">
    <property type="term" value="F:hydrolase activity"/>
    <property type="evidence" value="ECO:0007669"/>
    <property type="project" value="UniProtKB-KW"/>
</dbReference>
<accession>H1Y693</accession>
<dbReference type="SUPFAM" id="SSF56281">
    <property type="entry name" value="Metallo-hydrolase/oxidoreductase"/>
    <property type="match status" value="1"/>
</dbReference>
<dbReference type="HOGENOM" id="CLU_056519_0_0_10"/>
<dbReference type="Gene3D" id="3.60.15.10">
    <property type="entry name" value="Ribonuclease Z/Hydroxyacylglutathione hydrolase-like"/>
    <property type="match status" value="1"/>
</dbReference>
<dbReference type="PANTHER" id="PTHR42978">
    <property type="entry name" value="QUORUM-QUENCHING LACTONASE YTNP-RELATED-RELATED"/>
    <property type="match status" value="1"/>
</dbReference>
<keyword evidence="7" id="KW-1185">Reference proteome</keyword>
<dbReference type="InterPro" id="IPR001279">
    <property type="entry name" value="Metallo-B-lactamas"/>
</dbReference>
<protein>
    <submittedName>
        <fullName evidence="6">Beta-lactamase domain protein</fullName>
    </submittedName>
</protein>
<dbReference type="InterPro" id="IPR051013">
    <property type="entry name" value="MBL_superfamily_lactonases"/>
</dbReference>
<gene>
    <name evidence="6" type="ORF">Mucpa_0655</name>
</gene>
<dbReference type="GO" id="GO:0046872">
    <property type="term" value="F:metal ion binding"/>
    <property type="evidence" value="ECO:0007669"/>
    <property type="project" value="UniProtKB-KW"/>
</dbReference>
<dbReference type="OrthoDB" id="9802897at2"/>
<dbReference type="Pfam" id="PF00753">
    <property type="entry name" value="Lactamase_B"/>
    <property type="match status" value="1"/>
</dbReference>
<evidence type="ECO:0000256" key="4">
    <source>
        <dbReference type="ARBA" id="ARBA00022833"/>
    </source>
</evidence>
<sequence length="305" mass="33440">MKNFIKIALLVSIIGPFFINNKLYAQSFYRMKLGDFEVVALLDGAVPQNLDQLLKGTKPGAISKMMAKHSQTAIMNCSVNAYLINTGDKLVLIDAGTGDAYGPSLGHLTEGLRKAGYQPGQINAVLLTHTHMDHIGGLMTGDKLTFPNAQIYLSKAEGDYYLNPTNREKAPEAMKRFFDGAAQKLNPIIKAGKLTTFEFGKELFPGITPIASFGHSAGHTFYAVKSKGEKMLFWGDIILSDIIQFANPTVTSVYDYNELNGTSTREKALKEAAKEHYWIAVAHIDFPGIGHLVKADTGYRFVAVN</sequence>